<feature type="domain" description="Neurotransmitter-gated ion-channel transmembrane" evidence="17">
    <location>
        <begin position="242"/>
        <end position="514"/>
    </location>
</feature>
<dbReference type="PRINTS" id="PR00254">
    <property type="entry name" value="NICOTINICR"/>
</dbReference>
<feature type="chain" id="PRO_5029936912" evidence="15">
    <location>
        <begin position="26"/>
        <end position="550"/>
    </location>
</feature>
<proteinExistence type="inferred from homology"/>
<dbReference type="InterPro" id="IPR002394">
    <property type="entry name" value="Nicotinic_acetylcholine_rcpt"/>
</dbReference>
<dbReference type="GO" id="GO:0043005">
    <property type="term" value="C:neuron projection"/>
    <property type="evidence" value="ECO:0000318"/>
    <property type="project" value="GO_Central"/>
</dbReference>
<dbReference type="GO" id="GO:0005892">
    <property type="term" value="C:acetylcholine-gated channel complex"/>
    <property type="evidence" value="ECO:0000318"/>
    <property type="project" value="GO_Central"/>
</dbReference>
<sequence>MESKLGYIPLVVLVICSSFIIEAQCSESAEALFEKLMTKYNPLIRPVANDSDILDVFIGLALSQLVDIDEKNQIMVTSIWLKQQWTDYRLVWKPEDYGGITYIHFPIQRLWAPDLVLYNTAEGAYAVEVMNSATIFYDGSVTWKPPAIFRSSCSIDIEYFPFDEQRCIMKFGSWTYAGDVVDLIALNSNVERENYRANGEWEIVDAPAVRSALKYPCCVEIYIDVTYTLVLHRNPLFYIITLVIPCVLISLMTALVFYLPSDAQEKITLSISVLLALIVFLLLIPNLIPPTSKTIPLIGRYMLFTMAMVSLSILATVVTINVHFRSITTHEMPPWMKTWFLNYLPRAFCMERPDGLKARKEKKMKKKLQKEAIRKYNNPYMYSPSSSSGVWEERSGNYSQNGNYRMYNGRPYNKLELRTITPSLREEIEGREVEHNTMRRFRADSDDSDEGSSRTREREWKALLASLQYIKDNINYEDDVDQSEEDWKFVALVIDRILLWVFLLVAVVGTIAVFIEAPIFWEKSDAHPILVHEEPVLISRLTNDQIQGSA</sequence>
<dbReference type="AlphaFoldDB" id="A0A7M7N5P8"/>
<organism evidence="18 19">
    <name type="scientific">Strongylocentrotus purpuratus</name>
    <name type="common">Purple sea urchin</name>
    <dbReference type="NCBI Taxonomy" id="7668"/>
    <lineage>
        <taxon>Eukaryota</taxon>
        <taxon>Metazoa</taxon>
        <taxon>Echinodermata</taxon>
        <taxon>Eleutherozoa</taxon>
        <taxon>Echinozoa</taxon>
        <taxon>Echinoidea</taxon>
        <taxon>Euechinoidea</taxon>
        <taxon>Echinacea</taxon>
        <taxon>Camarodonta</taxon>
        <taxon>Echinidea</taxon>
        <taxon>Strongylocentrotidae</taxon>
        <taxon>Strongylocentrotus</taxon>
    </lineage>
</organism>
<evidence type="ECO:0000256" key="11">
    <source>
        <dbReference type="ARBA" id="ARBA00023180"/>
    </source>
</evidence>
<dbReference type="PANTHER" id="PTHR18945">
    <property type="entry name" value="NEUROTRANSMITTER GATED ION CHANNEL"/>
    <property type="match status" value="1"/>
</dbReference>
<evidence type="ECO:0000313" key="19">
    <source>
        <dbReference type="Proteomes" id="UP000007110"/>
    </source>
</evidence>
<evidence type="ECO:0000256" key="4">
    <source>
        <dbReference type="ARBA" id="ARBA00022729"/>
    </source>
</evidence>
<evidence type="ECO:0000256" key="12">
    <source>
        <dbReference type="ARBA" id="ARBA00023286"/>
    </source>
</evidence>
<keyword evidence="10" id="KW-0675">Receptor</keyword>
<evidence type="ECO:0000256" key="3">
    <source>
        <dbReference type="ARBA" id="ARBA00022692"/>
    </source>
</evidence>
<feature type="transmembrane region" description="Helical" evidence="15">
    <location>
        <begin position="271"/>
        <end position="289"/>
    </location>
</feature>
<dbReference type="Proteomes" id="UP000007110">
    <property type="component" value="Unassembled WGS sequence"/>
</dbReference>
<feature type="transmembrane region" description="Helical" evidence="15">
    <location>
        <begin position="236"/>
        <end position="259"/>
    </location>
</feature>
<evidence type="ECO:0000256" key="7">
    <source>
        <dbReference type="ARBA" id="ARBA00023065"/>
    </source>
</evidence>
<dbReference type="SUPFAM" id="SSF90112">
    <property type="entry name" value="Neurotransmitter-gated ion-channel transmembrane pore"/>
    <property type="match status" value="1"/>
</dbReference>
<feature type="signal peptide" evidence="15">
    <location>
        <begin position="1"/>
        <end position="25"/>
    </location>
</feature>
<dbReference type="InterPro" id="IPR006029">
    <property type="entry name" value="Neurotrans-gated_channel_TM"/>
</dbReference>
<reference evidence="19" key="1">
    <citation type="submission" date="2015-02" db="EMBL/GenBank/DDBJ databases">
        <title>Genome sequencing for Strongylocentrotus purpuratus.</title>
        <authorList>
            <person name="Murali S."/>
            <person name="Liu Y."/>
            <person name="Vee V."/>
            <person name="English A."/>
            <person name="Wang M."/>
            <person name="Skinner E."/>
            <person name="Han Y."/>
            <person name="Muzny D.M."/>
            <person name="Worley K.C."/>
            <person name="Gibbs R.A."/>
        </authorList>
    </citation>
    <scope>NUCLEOTIDE SEQUENCE</scope>
</reference>
<keyword evidence="5 15" id="KW-1133">Transmembrane helix</keyword>
<keyword evidence="3 15" id="KW-0812">Transmembrane</keyword>
<dbReference type="GO" id="GO:1904315">
    <property type="term" value="F:transmitter-gated monoatomic ion channel activity involved in regulation of postsynaptic membrane potential"/>
    <property type="evidence" value="ECO:0000318"/>
    <property type="project" value="GO_Central"/>
</dbReference>
<feature type="transmembrane region" description="Helical" evidence="15">
    <location>
        <begin position="497"/>
        <end position="521"/>
    </location>
</feature>
<dbReference type="FunFam" id="1.20.58.390:FF:000001">
    <property type="entry name" value="Neuronal nicotinic acetylcholine receptor subunit 3"/>
    <property type="match status" value="1"/>
</dbReference>
<accession>A0A7M7N5P8</accession>
<evidence type="ECO:0000256" key="15">
    <source>
        <dbReference type="RuleBase" id="RU000687"/>
    </source>
</evidence>
<evidence type="ECO:0000256" key="13">
    <source>
        <dbReference type="ARBA" id="ARBA00023303"/>
    </source>
</evidence>
<dbReference type="Pfam" id="PF02931">
    <property type="entry name" value="Neur_chan_LBD"/>
    <property type="match status" value="1"/>
</dbReference>
<dbReference type="InterPro" id="IPR006201">
    <property type="entry name" value="Neur_channel"/>
</dbReference>
<comment type="similarity">
    <text evidence="15">Belongs to the ligand-gated ion channel (TC 1.A.9) family.</text>
</comment>
<dbReference type="Gene3D" id="1.20.58.390">
    <property type="entry name" value="Neurotransmitter-gated ion-channel transmembrane domain"/>
    <property type="match status" value="2"/>
</dbReference>
<feature type="domain" description="Neurotransmitter-gated ion-channel ligand-binding" evidence="16">
    <location>
        <begin position="30"/>
        <end position="235"/>
    </location>
</feature>
<keyword evidence="1 15" id="KW-0813">Transport</keyword>
<dbReference type="GO" id="GO:0034220">
    <property type="term" value="P:monoatomic ion transmembrane transport"/>
    <property type="evidence" value="ECO:0000318"/>
    <property type="project" value="GO_Central"/>
</dbReference>
<dbReference type="OMA" id="FPDMEMH"/>
<name>A0A7M7N5P8_STRPU</name>
<keyword evidence="2" id="KW-1003">Cell membrane</keyword>
<evidence type="ECO:0000313" key="18">
    <source>
        <dbReference type="EnsemblMetazoa" id="XP_030830906"/>
    </source>
</evidence>
<keyword evidence="12" id="KW-1071">Ligand-gated ion channel</keyword>
<evidence type="ECO:0000256" key="9">
    <source>
        <dbReference type="ARBA" id="ARBA00023157"/>
    </source>
</evidence>
<dbReference type="GO" id="GO:0005886">
    <property type="term" value="C:plasma membrane"/>
    <property type="evidence" value="ECO:0000318"/>
    <property type="project" value="GO_Central"/>
</dbReference>
<dbReference type="GO" id="GO:0004888">
    <property type="term" value="F:transmembrane signaling receptor activity"/>
    <property type="evidence" value="ECO:0007669"/>
    <property type="project" value="InterPro"/>
</dbReference>
<keyword evidence="13 15" id="KW-0407">Ion channel</keyword>
<keyword evidence="8 15" id="KW-0472">Membrane</keyword>
<dbReference type="RefSeq" id="XP_030830906.1">
    <property type="nucleotide sequence ID" value="XM_030975046.1"/>
</dbReference>
<dbReference type="Pfam" id="PF02932">
    <property type="entry name" value="Neur_chan_memb"/>
    <property type="match status" value="1"/>
</dbReference>
<dbReference type="GO" id="GO:0022848">
    <property type="term" value="F:acetylcholine-gated monoatomic cation-selective channel activity"/>
    <property type="evidence" value="ECO:0007669"/>
    <property type="project" value="InterPro"/>
</dbReference>
<dbReference type="InParanoid" id="A0A7M7N5P8"/>
<reference evidence="18" key="2">
    <citation type="submission" date="2021-01" db="UniProtKB">
        <authorList>
            <consortium name="EnsemblMetazoa"/>
        </authorList>
    </citation>
    <scope>IDENTIFICATION</scope>
</reference>
<evidence type="ECO:0000256" key="14">
    <source>
        <dbReference type="ARBA" id="ARBA00034099"/>
    </source>
</evidence>
<dbReference type="NCBIfam" id="TIGR00860">
    <property type="entry name" value="LIC"/>
    <property type="match status" value="1"/>
</dbReference>
<dbReference type="InterPro" id="IPR006202">
    <property type="entry name" value="Neur_chan_lig-bd"/>
</dbReference>
<dbReference type="GO" id="GO:0042391">
    <property type="term" value="P:regulation of membrane potential"/>
    <property type="evidence" value="ECO:0000318"/>
    <property type="project" value="GO_Central"/>
</dbReference>
<dbReference type="GO" id="GO:0045211">
    <property type="term" value="C:postsynaptic membrane"/>
    <property type="evidence" value="ECO:0007669"/>
    <property type="project" value="InterPro"/>
</dbReference>
<keyword evidence="11" id="KW-0325">Glycoprotein</keyword>
<evidence type="ECO:0000259" key="17">
    <source>
        <dbReference type="Pfam" id="PF02932"/>
    </source>
</evidence>
<dbReference type="PROSITE" id="PS00236">
    <property type="entry name" value="NEUROTR_ION_CHANNEL"/>
    <property type="match status" value="1"/>
</dbReference>
<dbReference type="InterPro" id="IPR036734">
    <property type="entry name" value="Neur_chan_lig-bd_sf"/>
</dbReference>
<keyword evidence="7 15" id="KW-0406">Ion transport</keyword>
<evidence type="ECO:0000256" key="2">
    <source>
        <dbReference type="ARBA" id="ARBA00022475"/>
    </source>
</evidence>
<evidence type="ECO:0000256" key="10">
    <source>
        <dbReference type="ARBA" id="ARBA00023170"/>
    </source>
</evidence>
<dbReference type="GO" id="GO:0045202">
    <property type="term" value="C:synapse"/>
    <property type="evidence" value="ECO:0000318"/>
    <property type="project" value="GO_Central"/>
</dbReference>
<evidence type="ECO:0000256" key="6">
    <source>
        <dbReference type="ARBA" id="ARBA00023018"/>
    </source>
</evidence>
<evidence type="ECO:0000259" key="16">
    <source>
        <dbReference type="Pfam" id="PF02931"/>
    </source>
</evidence>
<evidence type="ECO:0000256" key="5">
    <source>
        <dbReference type="ARBA" id="ARBA00022989"/>
    </source>
</evidence>
<evidence type="ECO:0000256" key="1">
    <source>
        <dbReference type="ARBA" id="ARBA00022448"/>
    </source>
</evidence>
<feature type="transmembrane region" description="Helical" evidence="15">
    <location>
        <begin position="301"/>
        <end position="324"/>
    </location>
</feature>
<dbReference type="InterPro" id="IPR036719">
    <property type="entry name" value="Neuro-gated_channel_TM_sf"/>
</dbReference>
<dbReference type="GO" id="GO:0005231">
    <property type="term" value="F:excitatory extracellular ligand-gated monoatomic ion channel activity"/>
    <property type="evidence" value="ECO:0000318"/>
    <property type="project" value="GO_Central"/>
</dbReference>
<dbReference type="InterPro" id="IPR018000">
    <property type="entry name" value="Neurotransmitter_ion_chnl_CS"/>
</dbReference>
<dbReference type="OrthoDB" id="5975154at2759"/>
<dbReference type="InterPro" id="IPR038050">
    <property type="entry name" value="Neuro_actylchol_rec"/>
</dbReference>
<keyword evidence="6" id="KW-0770">Synapse</keyword>
<keyword evidence="4 15" id="KW-0732">Signal</keyword>
<dbReference type="CDD" id="cd19064">
    <property type="entry name" value="LGIC_TM_nAChR"/>
    <property type="match status" value="1"/>
</dbReference>
<evidence type="ECO:0000256" key="8">
    <source>
        <dbReference type="ARBA" id="ARBA00023136"/>
    </source>
</evidence>
<dbReference type="GO" id="GO:0007268">
    <property type="term" value="P:chemical synaptic transmission"/>
    <property type="evidence" value="ECO:0000318"/>
    <property type="project" value="GO_Central"/>
</dbReference>
<keyword evidence="19" id="KW-1185">Reference proteome</keyword>
<dbReference type="EnsemblMetazoa" id="XM_030975046">
    <property type="protein sequence ID" value="XP_030830906"/>
    <property type="gene ID" value="LOC583276"/>
</dbReference>
<dbReference type="Gene3D" id="2.70.170.10">
    <property type="entry name" value="Neurotransmitter-gated ion-channel ligand-binding domain"/>
    <property type="match status" value="1"/>
</dbReference>
<dbReference type="GeneID" id="583276"/>
<protein>
    <submittedName>
        <fullName evidence="18">Uncharacterized protein</fullName>
    </submittedName>
</protein>
<dbReference type="SUPFAM" id="SSF63712">
    <property type="entry name" value="Nicotinic receptor ligand binding domain-like"/>
    <property type="match status" value="1"/>
</dbReference>
<comment type="subcellular location">
    <subcellularLocation>
        <location evidence="14">Synaptic cell membrane</location>
        <topology evidence="14">Multi-pass membrane protein</topology>
    </subcellularLocation>
</comment>
<dbReference type="FunFam" id="2.70.170.10:FF:000005">
    <property type="entry name" value="Neuronal nicotinic acetylcholine receptor alpha4 subunit"/>
    <property type="match status" value="1"/>
</dbReference>
<dbReference type="PRINTS" id="PR00252">
    <property type="entry name" value="NRIONCHANNEL"/>
</dbReference>
<keyword evidence="9" id="KW-1015">Disulfide bond</keyword>
<dbReference type="KEGG" id="spu:583276"/>